<dbReference type="AlphaFoldDB" id="A0A2X2JLU0"/>
<gene>
    <name evidence="1" type="ORF">NCTC11343_04766</name>
</gene>
<protein>
    <submittedName>
        <fullName evidence="1">Uncharacterized protein</fullName>
    </submittedName>
</protein>
<evidence type="ECO:0000313" key="2">
    <source>
        <dbReference type="Proteomes" id="UP000251241"/>
    </source>
</evidence>
<name>A0A2X2JLU0_SPHMU</name>
<reference evidence="1 2" key="1">
    <citation type="submission" date="2018-06" db="EMBL/GenBank/DDBJ databases">
        <authorList>
            <consortium name="Pathogen Informatics"/>
            <person name="Doyle S."/>
        </authorList>
    </citation>
    <scope>NUCLEOTIDE SEQUENCE [LARGE SCALE GENOMIC DNA]</scope>
    <source>
        <strain evidence="1 2">NCTC11343</strain>
    </source>
</reference>
<proteinExistence type="predicted"/>
<dbReference type="Proteomes" id="UP000251241">
    <property type="component" value="Unassembled WGS sequence"/>
</dbReference>
<evidence type="ECO:0000313" key="1">
    <source>
        <dbReference type="EMBL" id="SPZ92793.1"/>
    </source>
</evidence>
<sequence>MVNFWSNRINYLSIFLGGKIADIFGSSRLDEVMGNEPNKQWGSVILLKANKIKVLSKYLKVASVNVLAN</sequence>
<organism evidence="1 2">
    <name type="scientific">Sphingobacterium multivorum</name>
    <dbReference type="NCBI Taxonomy" id="28454"/>
    <lineage>
        <taxon>Bacteria</taxon>
        <taxon>Pseudomonadati</taxon>
        <taxon>Bacteroidota</taxon>
        <taxon>Sphingobacteriia</taxon>
        <taxon>Sphingobacteriales</taxon>
        <taxon>Sphingobacteriaceae</taxon>
        <taxon>Sphingobacterium</taxon>
    </lineage>
</organism>
<accession>A0A2X2JLU0</accession>
<dbReference type="EMBL" id="UAUU01000011">
    <property type="protein sequence ID" value="SPZ92793.1"/>
    <property type="molecule type" value="Genomic_DNA"/>
</dbReference>